<dbReference type="EMBL" id="PJEX01000102">
    <property type="protein sequence ID" value="TKW55346.1"/>
    <property type="molecule type" value="Genomic_DNA"/>
</dbReference>
<keyword evidence="3" id="KW-1185">Reference proteome</keyword>
<dbReference type="STRING" id="1306861.A0A4V6DJ14"/>
<evidence type="ECO:0000313" key="3">
    <source>
        <dbReference type="Proteomes" id="UP000310108"/>
    </source>
</evidence>
<name>A0A4V6DJ14_9PEZI</name>
<gene>
    <name evidence="2" type="ORF">CTA1_11870</name>
</gene>
<dbReference type="Proteomes" id="UP000310108">
    <property type="component" value="Unassembled WGS sequence"/>
</dbReference>
<protein>
    <submittedName>
        <fullName evidence="2">Uncharacterized protein</fullName>
    </submittedName>
</protein>
<reference evidence="2 3" key="1">
    <citation type="journal article" date="2019" name="PLoS ONE">
        <title>Comparative genome analysis indicates high evolutionary potential of pathogenicity genes in Colletotrichum tanaceti.</title>
        <authorList>
            <person name="Lelwala R.V."/>
            <person name="Korhonen P.K."/>
            <person name="Young N.D."/>
            <person name="Scott J.B."/>
            <person name="Ades P.A."/>
            <person name="Gasser R.B."/>
            <person name="Taylor P.W.J."/>
        </authorList>
    </citation>
    <scope>NUCLEOTIDE SEQUENCE [LARGE SCALE GENOMIC DNA]</scope>
    <source>
        <strain evidence="2">BRIP57314</strain>
    </source>
</reference>
<evidence type="ECO:0000256" key="1">
    <source>
        <dbReference type="SAM" id="MobiDB-lite"/>
    </source>
</evidence>
<dbReference type="AlphaFoldDB" id="A0A4V6DJ14"/>
<evidence type="ECO:0000313" key="2">
    <source>
        <dbReference type="EMBL" id="TKW55346.1"/>
    </source>
</evidence>
<feature type="region of interest" description="Disordered" evidence="1">
    <location>
        <begin position="74"/>
        <end position="158"/>
    </location>
</feature>
<organism evidence="2 3">
    <name type="scientific">Colletotrichum tanaceti</name>
    <dbReference type="NCBI Taxonomy" id="1306861"/>
    <lineage>
        <taxon>Eukaryota</taxon>
        <taxon>Fungi</taxon>
        <taxon>Dikarya</taxon>
        <taxon>Ascomycota</taxon>
        <taxon>Pezizomycotina</taxon>
        <taxon>Sordariomycetes</taxon>
        <taxon>Hypocreomycetidae</taxon>
        <taxon>Glomerellales</taxon>
        <taxon>Glomerellaceae</taxon>
        <taxon>Colletotrichum</taxon>
        <taxon>Colletotrichum destructivum species complex</taxon>
    </lineage>
</organism>
<sequence length="158" mass="16818">MTELPSHLWPIAQVARETIAANVYTYSEAHWNARIHAPLQPCSRPAAGIEVDANQDGAIQRDVRYMDATKASISSSYMPRHTDGDSLAVAPAEEEAEEEAPVAPAEEEAPVAPAEEEAPVAPAEEEAEEEALVAPAEEEAPVAPAEEEAPVAPAEEET</sequence>
<proteinExistence type="predicted"/>
<comment type="caution">
    <text evidence="2">The sequence shown here is derived from an EMBL/GenBank/DDBJ whole genome shotgun (WGS) entry which is preliminary data.</text>
</comment>
<accession>A0A4V6DJ14</accession>
<feature type="compositionally biased region" description="Acidic residues" evidence="1">
    <location>
        <begin position="92"/>
        <end position="158"/>
    </location>
</feature>